<dbReference type="AlphaFoldDB" id="A0A2K4ZE79"/>
<feature type="compositionally biased region" description="Polar residues" evidence="1">
    <location>
        <begin position="126"/>
        <end position="139"/>
    </location>
</feature>
<evidence type="ECO:0000256" key="2">
    <source>
        <dbReference type="SAM" id="SignalP"/>
    </source>
</evidence>
<organism evidence="4 5">
    <name type="scientific">Acetatifactor muris</name>
    <dbReference type="NCBI Taxonomy" id="879566"/>
    <lineage>
        <taxon>Bacteria</taxon>
        <taxon>Bacillati</taxon>
        <taxon>Bacillota</taxon>
        <taxon>Clostridia</taxon>
        <taxon>Lachnospirales</taxon>
        <taxon>Lachnospiraceae</taxon>
        <taxon>Acetatifactor</taxon>
    </lineage>
</organism>
<dbReference type="InterPro" id="IPR035940">
    <property type="entry name" value="CAP_sf"/>
</dbReference>
<feature type="domain" description="SH3b" evidence="3">
    <location>
        <begin position="144"/>
        <end position="209"/>
    </location>
</feature>
<dbReference type="Gene3D" id="3.40.33.10">
    <property type="entry name" value="CAP"/>
    <property type="match status" value="1"/>
</dbReference>
<feature type="compositionally biased region" description="Acidic residues" evidence="1">
    <location>
        <begin position="61"/>
        <end position="79"/>
    </location>
</feature>
<feature type="compositionally biased region" description="Acidic residues" evidence="1">
    <location>
        <begin position="114"/>
        <end position="125"/>
    </location>
</feature>
<dbReference type="PROSITE" id="PS51781">
    <property type="entry name" value="SH3B"/>
    <property type="match status" value="1"/>
</dbReference>
<dbReference type="InterPro" id="IPR014044">
    <property type="entry name" value="CAP_dom"/>
</dbReference>
<feature type="compositionally biased region" description="Polar residues" evidence="1">
    <location>
        <begin position="38"/>
        <end position="51"/>
    </location>
</feature>
<sequence length="439" mass="46362">MKKKIVMALLITAMTASAFAGCGNRMEGDGRVQAMADTESSQDGNADSQESGAEGTGAMESEPEETAEPTEEPSAEETPEPTAEPETGVEAPSDGNDDESGSVTQTGQSGSADQTDEANQTDEADQTGTTTGEETADSPYTINEMENTMYAKSVVNVRNQPSTDGEKVGRLSYGQEVTVTGQCKETGWYQIELNGEKAFVSNSYIIAEKPATTTTTRTAGNTNSQGSGSGQTANQSSDSNQTTAKTDDASTDAQLVNSEFAALLNADRQVMGLSTVSADGTLDSNALESAKAIVSNFSHDATAPTRGGANVENIASGYNTVADVYAAWKASPGHWAAMIDPGLQYISVARCGNYWVYLGYAKDIIEDKYMDENGNIDIDAAVNNGDMHEISSVTDPETGKSQTVYGTDGVMSLEEAIEKGEITQEEADAIQDIFDNWYD</sequence>
<protein>
    <submittedName>
        <fullName evidence="4">Bacterial SH3 domain protein</fullName>
    </submittedName>
</protein>
<accession>A0A2K4ZE79</accession>
<name>A0A2K4ZE79_9FIRM</name>
<dbReference type="Pfam" id="PF08239">
    <property type="entry name" value="SH3_3"/>
    <property type="match status" value="1"/>
</dbReference>
<dbReference type="RefSeq" id="WP_103238846.1">
    <property type="nucleotide sequence ID" value="NZ_JANJZD010000006.1"/>
</dbReference>
<dbReference type="CDD" id="cd05379">
    <property type="entry name" value="CAP_bacterial"/>
    <property type="match status" value="1"/>
</dbReference>
<evidence type="ECO:0000313" key="4">
    <source>
        <dbReference type="EMBL" id="SOY28769.1"/>
    </source>
</evidence>
<dbReference type="SMART" id="SM00287">
    <property type="entry name" value="SH3b"/>
    <property type="match status" value="1"/>
</dbReference>
<feature type="region of interest" description="Disordered" evidence="1">
    <location>
        <begin position="27"/>
        <end position="139"/>
    </location>
</feature>
<dbReference type="Gene3D" id="2.30.30.40">
    <property type="entry name" value="SH3 Domains"/>
    <property type="match status" value="1"/>
</dbReference>
<evidence type="ECO:0000256" key="1">
    <source>
        <dbReference type="SAM" id="MobiDB-lite"/>
    </source>
</evidence>
<feature type="compositionally biased region" description="Low complexity" evidence="1">
    <location>
        <begin position="213"/>
        <end position="237"/>
    </location>
</feature>
<feature type="chain" id="PRO_5014419052" evidence="2">
    <location>
        <begin position="21"/>
        <end position="439"/>
    </location>
</feature>
<dbReference type="OrthoDB" id="9783944at2"/>
<feature type="compositionally biased region" description="Low complexity" evidence="1">
    <location>
        <begin position="101"/>
        <end position="111"/>
    </location>
</feature>
<reference evidence="4 5" key="1">
    <citation type="submission" date="2018-01" db="EMBL/GenBank/DDBJ databases">
        <authorList>
            <person name="Gaut B.S."/>
            <person name="Morton B.R."/>
            <person name="Clegg M.T."/>
            <person name="Duvall M.R."/>
        </authorList>
    </citation>
    <scope>NUCLEOTIDE SEQUENCE [LARGE SCALE GENOMIC DNA]</scope>
    <source>
        <strain evidence="4">GP69</strain>
    </source>
</reference>
<dbReference type="EMBL" id="OFSM01000006">
    <property type="protein sequence ID" value="SOY28769.1"/>
    <property type="molecule type" value="Genomic_DNA"/>
</dbReference>
<dbReference type="Pfam" id="PF00188">
    <property type="entry name" value="CAP"/>
    <property type="match status" value="1"/>
</dbReference>
<feature type="signal peptide" evidence="2">
    <location>
        <begin position="1"/>
        <end position="20"/>
    </location>
</feature>
<keyword evidence="2" id="KW-0732">Signal</keyword>
<dbReference type="Proteomes" id="UP000236311">
    <property type="component" value="Unassembled WGS sequence"/>
</dbReference>
<dbReference type="SUPFAM" id="SSF55797">
    <property type="entry name" value="PR-1-like"/>
    <property type="match status" value="1"/>
</dbReference>
<evidence type="ECO:0000313" key="5">
    <source>
        <dbReference type="Proteomes" id="UP000236311"/>
    </source>
</evidence>
<dbReference type="InterPro" id="IPR003646">
    <property type="entry name" value="SH3-like_bac-type"/>
</dbReference>
<dbReference type="PROSITE" id="PS51257">
    <property type="entry name" value="PROKAR_LIPOPROTEIN"/>
    <property type="match status" value="1"/>
</dbReference>
<feature type="region of interest" description="Disordered" evidence="1">
    <location>
        <begin position="213"/>
        <end position="250"/>
    </location>
</feature>
<keyword evidence="5" id="KW-1185">Reference proteome</keyword>
<evidence type="ECO:0000259" key="3">
    <source>
        <dbReference type="PROSITE" id="PS51781"/>
    </source>
</evidence>
<gene>
    <name evidence="4" type="ORF">AMURIS_01480</name>
</gene>
<proteinExistence type="predicted"/>